<proteinExistence type="evidence at transcript level"/>
<dbReference type="PRINTS" id="PR00057">
    <property type="entry name" value="NFKBTNSCPFCT"/>
</dbReference>
<sequence length="715" mass="81638">MNSLELEEINEIINQLSSPESGYESPERLSEMREYYTSYGNELGCSLQMVEQPQSSYRFRYITEFKDNPHGPLTGENSSKNSKTFPTVKLVNYPRKAVIRCWLCVSTDKDVHVHQLLTKNDRRSVRSEPHDLVVDAKNNFTAVFEGLNIIHAVTKGKKEYLESLHKKKCHIISGYTLDPHICPFDEKDLKNELKAMEKNKAVLFFEAFDFETHEKLCETFSNQIKNSKNVMTNPLKISRQSHKNGSVNGGTEVLLFVEKVTRDIKIRFFEIDETGKECWEDSAILEDLWHQVGIAFRTPRYKDVSVEEDRKVYFQLIRESDGSCSNKMEFYYQPDYRNQSNYAEPVVGKKRRIEEEMYRLESNDFNSNLEAPMDNILLKDVYLPMPKEVGSSSLSGILEDTFGSNSVHGSQQIEDWELPSDLASDCVTSDKKSELKTFVDSSLAEINNKKGGSENYKLDSCLFRCISGSFSPDVFYEILNTVKIENINVQSWKNVYSKTPLHMTIEQGKLEFIEPLLNAGFNVNAVDVNHNSALHLALLYDVKPPITALLKSFGADLAISNYDGEMPIHMGCRLRSISHLNFLVAESEVNCQNKKTGDTPLHIAAKYGYKDVAEILLKSGAKVFTLNYGNYTPLDYAVQNENLLVNLLLDHMDPNDRRNVYLVDVIRTKVGNEKMCKLLDDYLDRHGERTDILDTAETNLCNVLIDKCKINQTAS</sequence>
<evidence type="ECO:0000259" key="2">
    <source>
        <dbReference type="PROSITE" id="PS50254"/>
    </source>
</evidence>
<dbReference type="InterPro" id="IPR002110">
    <property type="entry name" value="Ankyrin_rpt"/>
</dbReference>
<dbReference type="PROSITE" id="PS50254">
    <property type="entry name" value="REL_2"/>
    <property type="match status" value="1"/>
</dbReference>
<dbReference type="InterPro" id="IPR000451">
    <property type="entry name" value="NFkB/Dor"/>
</dbReference>
<dbReference type="SMART" id="SM00248">
    <property type="entry name" value="ANK"/>
    <property type="match status" value="5"/>
</dbReference>
<dbReference type="Pfam" id="PF12796">
    <property type="entry name" value="Ank_2"/>
    <property type="match status" value="1"/>
</dbReference>
<evidence type="ECO:0000256" key="1">
    <source>
        <dbReference type="PROSITE-ProRule" id="PRU00023"/>
    </source>
</evidence>
<feature type="repeat" description="ANK" evidence="1">
    <location>
        <begin position="496"/>
        <end position="528"/>
    </location>
</feature>
<dbReference type="InterPro" id="IPR008967">
    <property type="entry name" value="p53-like_TF_DNA-bd_sf"/>
</dbReference>
<evidence type="ECO:0000313" key="3">
    <source>
        <dbReference type="EMBL" id="AJV90965.1"/>
    </source>
</evidence>
<dbReference type="InterPro" id="IPR011539">
    <property type="entry name" value="RHD_DNA_bind_dom"/>
</dbReference>
<dbReference type="SUPFAM" id="SSF48403">
    <property type="entry name" value="Ankyrin repeat"/>
    <property type="match status" value="1"/>
</dbReference>
<dbReference type="SUPFAM" id="SSF49417">
    <property type="entry name" value="p53-like transcription factors"/>
    <property type="match status" value="1"/>
</dbReference>
<feature type="domain" description="RHD" evidence="2">
    <location>
        <begin position="47"/>
        <end position="242"/>
    </location>
</feature>
<dbReference type="GO" id="GO:0000978">
    <property type="term" value="F:RNA polymerase II cis-regulatory region sequence-specific DNA binding"/>
    <property type="evidence" value="ECO:0007669"/>
    <property type="project" value="TreeGrafter"/>
</dbReference>
<dbReference type="InterPro" id="IPR013783">
    <property type="entry name" value="Ig-like_fold"/>
</dbReference>
<accession>A0A0D4WUY9</accession>
<dbReference type="EMBL" id="KP129556">
    <property type="protein sequence ID" value="AJV90965.1"/>
    <property type="molecule type" value="mRNA"/>
</dbReference>
<dbReference type="InterPro" id="IPR014756">
    <property type="entry name" value="Ig_E-set"/>
</dbReference>
<dbReference type="SUPFAM" id="SSF81296">
    <property type="entry name" value="E set domains"/>
    <property type="match status" value="1"/>
</dbReference>
<dbReference type="Gene3D" id="1.25.40.20">
    <property type="entry name" value="Ankyrin repeat-containing domain"/>
    <property type="match status" value="1"/>
</dbReference>
<dbReference type="InterPro" id="IPR036770">
    <property type="entry name" value="Ankyrin_rpt-contain_sf"/>
</dbReference>
<name>A0A0D4WUY9_RHOPR</name>
<feature type="repeat" description="ANK" evidence="1">
    <location>
        <begin position="596"/>
        <end position="628"/>
    </location>
</feature>
<dbReference type="VEuPathDB" id="VectorBase:RPRC007606"/>
<keyword evidence="1" id="KW-0040">ANK repeat</keyword>
<dbReference type="PANTHER" id="PTHR24169:SF28">
    <property type="entry name" value="NUCLEAR FACTOR NF-KAPPA-B P110 SUBUNIT"/>
    <property type="match status" value="1"/>
</dbReference>
<dbReference type="PROSITE" id="PS50088">
    <property type="entry name" value="ANK_REPEAT"/>
    <property type="match status" value="2"/>
</dbReference>
<dbReference type="InterPro" id="IPR037059">
    <property type="entry name" value="RHD_DNA_bind_dom_sf"/>
</dbReference>
<dbReference type="AlphaFoldDB" id="A0A0D4WUY9"/>
<dbReference type="InterPro" id="IPR032397">
    <property type="entry name" value="RHD_dimer"/>
</dbReference>
<reference evidence="3" key="1">
    <citation type="journal article" date="2015" name="Proc. Natl. Acad. Sci. U.S.A.">
        <title>Genome of Rhodnius prolixus, an insect vector of Chagas disease, reveals unique adaptations to hematophagy and parasite infection.</title>
        <authorList>
            <person name="Mesquita R.D."/>
            <person name="Vionette-Amaral R.J."/>
            <person name="Lowenberger C."/>
            <person name="Rivera-Pomar R."/>
            <person name="Monteiro F.A."/>
            <person name="Minx P."/>
            <person name="Spieth J."/>
            <person name="Carvalho A.B."/>
            <person name="Panzera F."/>
            <person name="Lawson D."/>
            <person name="Torres A.Q."/>
            <person name="Ribeiro J.M."/>
            <person name="Sorgine M.H."/>
            <person name="Waterhouse R.M."/>
            <person name="Montague M.J."/>
            <person name="Abad-Franch F."/>
            <person name="Alves-Bezerra M."/>
            <person name="Amaral L.R."/>
            <person name="Araujo H.M."/>
            <person name="Araujo R.N."/>
            <person name="Aravind L."/>
            <person name="Atella G.C."/>
            <person name="Azambuja P."/>
            <person name="Berni M."/>
            <person name="Bittencourt-Cunha P.R."/>
            <person name="Braz G.R."/>
            <person name="Calderon-Fernandez G."/>
            <person name="Carareto C.M."/>
            <person name="Christensen M.B."/>
            <person name="Costa I.R."/>
            <person name="Costa S.G."/>
            <person name="Dansa M."/>
            <person name="Daumas-Filho C.R."/>
            <person name="De-Paula I.F."/>
            <person name="Dias F.A."/>
            <person name="Dimopoulos G."/>
            <person name="Emrich S.J."/>
            <person name="Esponda-Behrens N."/>
            <person name="Fampa P."/>
            <person name="Fernandez-Medina R.D."/>
            <person name="da Fonseca R.N."/>
            <person name="Fontenele M."/>
            <person name="Fronick C."/>
            <person name="Fulton L.A."/>
            <person name="Gandara A.C."/>
            <person name="Garcia E.S."/>
            <person name="Genta F.A."/>
            <person name="Giraldo-Calderon G.I."/>
            <person name="Gomes B."/>
            <person name="Gondim K.C."/>
            <person name="Granzotto A."/>
            <person name="Guarneri A.A."/>
            <person name="Guigo R."/>
            <person name="Harry M."/>
            <person name="Hughes D.S."/>
            <person name="Jablonka W."/>
            <person name="Jacquin-Joly E."/>
            <person name="Juarez M.P."/>
            <person name="Koerich L.B."/>
            <person name="Latorre-Estivalis J.M."/>
            <person name="Lavore A."/>
            <person name="Lawrence G.G."/>
            <person name="Lazoski C."/>
            <person name="Lazzari C.R."/>
            <person name="Lopes R.R."/>
            <person name="Lorenzo M.G."/>
            <person name="Lugon M.D."/>
            <person name="Majerowicz D."/>
            <person name="Marcet P.L."/>
            <person name="Mariotti M."/>
            <person name="Masuda H."/>
            <person name="Megy K."/>
            <person name="Melo A.C."/>
            <person name="Missirlis F."/>
            <person name="Mota T."/>
            <person name="Noriega F.G."/>
            <person name="Nouzova M."/>
            <person name="Nunes R.D."/>
            <person name="Oliveira R.L."/>
            <person name="Oliveira-Silveira G."/>
            <person name="Ons S."/>
            <person name="Pagola L."/>
            <person name="Paiva-Silva G.O."/>
            <person name="Pascual A."/>
            <person name="Pavan M.G."/>
            <person name="Pedrini N."/>
            <person name="Peixoto A.A."/>
            <person name="Pereira M.H."/>
            <person name="Pike A."/>
            <person name="Polycarpo C."/>
            <person name="Prosdocimi F."/>
            <person name="Ribeiro-Rodrigues R."/>
            <person name="Robertson H.M."/>
            <person name="Salerno A.P."/>
            <person name="Salmon D."/>
            <person name="Santesmasses D."/>
            <person name="Schama R."/>
            <person name="Seabra-Junior E.S."/>
            <person name="Silva-Cardoso L."/>
            <person name="Silva-Neto M.A."/>
            <person name="Souza-Gomes M."/>
            <person name="Sterkel M."/>
            <person name="Taracena M.L."/>
            <person name="Tojo M."/>
            <person name="Tu Z.J."/>
            <person name="Tubio J.M."/>
            <person name="Ursic-Bedoya R."/>
            <person name="Venancio T.M."/>
            <person name="Walter-Nuno A.B."/>
            <person name="Wilson D."/>
            <person name="Warren W.C."/>
            <person name="Wilson R.K."/>
            <person name="Huebner E."/>
            <person name="Dotson E.M."/>
            <person name="Oliveira P.L."/>
        </authorList>
    </citation>
    <scope>NUCLEOTIDE SEQUENCE</scope>
</reference>
<dbReference type="Gene3D" id="2.60.40.10">
    <property type="entry name" value="Immunoglobulins"/>
    <property type="match status" value="1"/>
</dbReference>
<dbReference type="GO" id="GO:0005737">
    <property type="term" value="C:cytoplasm"/>
    <property type="evidence" value="ECO:0007669"/>
    <property type="project" value="InterPro"/>
</dbReference>
<dbReference type="GeneID" id="141450638"/>
<protein>
    <submittedName>
        <fullName evidence="3">Relish</fullName>
    </submittedName>
</protein>
<dbReference type="PANTHER" id="PTHR24169">
    <property type="entry name" value="NUCLEAR FACTOR NF-KAPPA-B PROTEIN"/>
    <property type="match status" value="1"/>
</dbReference>
<dbReference type="VEuPathDB" id="VectorBase:RPRC017344"/>
<dbReference type="GO" id="GO:0000981">
    <property type="term" value="F:DNA-binding transcription factor activity, RNA polymerase II-specific"/>
    <property type="evidence" value="ECO:0007669"/>
    <property type="project" value="TreeGrafter"/>
</dbReference>
<dbReference type="PROSITE" id="PS50297">
    <property type="entry name" value="ANK_REP_REGION"/>
    <property type="match status" value="2"/>
</dbReference>
<dbReference type="Gene3D" id="2.60.40.340">
    <property type="entry name" value="Rel homology domain (RHD), DNA-binding domain"/>
    <property type="match status" value="1"/>
</dbReference>
<dbReference type="Pfam" id="PF00554">
    <property type="entry name" value="RHD_DNA_bind"/>
    <property type="match status" value="1"/>
</dbReference>
<dbReference type="Pfam" id="PF16179">
    <property type="entry name" value="RHD_dimer"/>
    <property type="match status" value="1"/>
</dbReference>
<dbReference type="RefSeq" id="XP_073977334.1">
    <property type="nucleotide sequence ID" value="XM_074121233.1"/>
</dbReference>
<organism evidence="3">
    <name type="scientific">Rhodnius prolixus</name>
    <name type="common">Triatomid bug</name>
    <dbReference type="NCBI Taxonomy" id="13249"/>
    <lineage>
        <taxon>Eukaryota</taxon>
        <taxon>Metazoa</taxon>
        <taxon>Ecdysozoa</taxon>
        <taxon>Arthropoda</taxon>
        <taxon>Hexapoda</taxon>
        <taxon>Insecta</taxon>
        <taxon>Pterygota</taxon>
        <taxon>Neoptera</taxon>
        <taxon>Paraneoptera</taxon>
        <taxon>Hemiptera</taxon>
        <taxon>Heteroptera</taxon>
        <taxon>Panheteroptera</taxon>
        <taxon>Cimicomorpha</taxon>
        <taxon>Reduviidae</taxon>
        <taxon>Triatominae</taxon>
        <taxon>Rhodnius</taxon>
    </lineage>
</organism>
<dbReference type="VEuPathDB" id="VectorBase:RPRC017358"/>